<reference evidence="1" key="1">
    <citation type="submission" date="2020-04" db="EMBL/GenBank/DDBJ databases">
        <authorList>
            <person name="Chiriac C."/>
            <person name="Salcher M."/>
            <person name="Ghai R."/>
            <person name="Kavagutti S V."/>
        </authorList>
    </citation>
    <scope>NUCLEOTIDE SEQUENCE</scope>
</reference>
<evidence type="ECO:0000313" key="1">
    <source>
        <dbReference type="EMBL" id="CAB4160831.1"/>
    </source>
</evidence>
<dbReference type="EMBL" id="LR796700">
    <property type="protein sequence ID" value="CAB4160831.1"/>
    <property type="molecule type" value="Genomic_DNA"/>
</dbReference>
<organism evidence="1">
    <name type="scientific">uncultured Caudovirales phage</name>
    <dbReference type="NCBI Taxonomy" id="2100421"/>
    <lineage>
        <taxon>Viruses</taxon>
        <taxon>Duplodnaviria</taxon>
        <taxon>Heunggongvirae</taxon>
        <taxon>Uroviricota</taxon>
        <taxon>Caudoviricetes</taxon>
        <taxon>Peduoviridae</taxon>
        <taxon>Maltschvirus</taxon>
        <taxon>Maltschvirus maltsch</taxon>
    </lineage>
</organism>
<gene>
    <name evidence="1" type="ORF">UFOVP729_16</name>
</gene>
<sequence length="122" mass="14049">MSNMIECGTCGYPLTPEERTTLIEHNGRMILSKECVERGCMAYDDRVDEPGEMIRTEWQWLTDDEIALICGECAASAHKTDDISYARAIEAKLREKNTVRMRRATRDEKISNPGVYWVEDKE</sequence>
<accession>A0A6J5NU42</accession>
<proteinExistence type="predicted"/>
<name>A0A6J5NU42_9CAUD</name>
<protein>
    <submittedName>
        <fullName evidence="1">Uncharacterized protein</fullName>
    </submittedName>
</protein>